<feature type="compositionally biased region" description="Basic and acidic residues" evidence="5">
    <location>
        <begin position="23"/>
        <end position="37"/>
    </location>
</feature>
<dbReference type="EMBL" id="KV441549">
    <property type="protein sequence ID" value="OAG09281.1"/>
    <property type="molecule type" value="Genomic_DNA"/>
</dbReference>
<keyword evidence="2 6" id="KW-0812">Transmembrane</keyword>
<evidence type="ECO:0000256" key="1">
    <source>
        <dbReference type="ARBA" id="ARBA00004370"/>
    </source>
</evidence>
<feature type="compositionally biased region" description="Polar residues" evidence="5">
    <location>
        <begin position="1"/>
        <end position="17"/>
    </location>
</feature>
<feature type="transmembrane region" description="Helical" evidence="6">
    <location>
        <begin position="422"/>
        <end position="443"/>
    </location>
</feature>
<feature type="transmembrane region" description="Helical" evidence="6">
    <location>
        <begin position="121"/>
        <end position="145"/>
    </location>
</feature>
<dbReference type="GeneID" id="28757411"/>
<feature type="region of interest" description="Disordered" evidence="5">
    <location>
        <begin position="1"/>
        <end position="58"/>
    </location>
</feature>
<dbReference type="SUPFAM" id="SSF50182">
    <property type="entry name" value="Sm-like ribonucleoproteins"/>
    <property type="match status" value="1"/>
</dbReference>
<dbReference type="InterPro" id="IPR006685">
    <property type="entry name" value="MscS_channel_2nd"/>
</dbReference>
<dbReference type="PROSITE" id="PS00018">
    <property type="entry name" value="EF_HAND_1"/>
    <property type="match status" value="1"/>
</dbReference>
<dbReference type="InterPro" id="IPR018247">
    <property type="entry name" value="EF_Hand_1_Ca_BS"/>
</dbReference>
<keyword evidence="4 6" id="KW-0472">Membrane</keyword>
<evidence type="ECO:0000313" key="8">
    <source>
        <dbReference type="EMBL" id="OAG09281.1"/>
    </source>
</evidence>
<feature type="transmembrane region" description="Helical" evidence="6">
    <location>
        <begin position="449"/>
        <end position="477"/>
    </location>
</feature>
<feature type="transmembrane region" description="Helical" evidence="6">
    <location>
        <begin position="79"/>
        <end position="101"/>
    </location>
</feature>
<organism evidence="8 9">
    <name type="scientific">Paraphaeosphaeria sporulosa</name>
    <dbReference type="NCBI Taxonomy" id="1460663"/>
    <lineage>
        <taxon>Eukaryota</taxon>
        <taxon>Fungi</taxon>
        <taxon>Dikarya</taxon>
        <taxon>Ascomycota</taxon>
        <taxon>Pezizomycotina</taxon>
        <taxon>Dothideomycetes</taxon>
        <taxon>Pleosporomycetidae</taxon>
        <taxon>Pleosporales</taxon>
        <taxon>Massarineae</taxon>
        <taxon>Didymosphaeriaceae</taxon>
        <taxon>Paraphaeosphaeria</taxon>
    </lineage>
</organism>
<dbReference type="OrthoDB" id="544685at2759"/>
<dbReference type="PANTHER" id="PTHR31323">
    <property type="entry name" value="MECHANOSENSITIVE ION CHANNEL PROTEIN MSY2"/>
    <property type="match status" value="1"/>
</dbReference>
<proteinExistence type="predicted"/>
<accession>A0A177CPX2</accession>
<feature type="domain" description="EF-hand" evidence="7">
    <location>
        <begin position="366"/>
        <end position="401"/>
    </location>
</feature>
<dbReference type="GO" id="GO:0016020">
    <property type="term" value="C:membrane"/>
    <property type="evidence" value="ECO:0007669"/>
    <property type="project" value="UniProtKB-SubCell"/>
</dbReference>
<dbReference type="GO" id="GO:0005262">
    <property type="term" value="F:calcium channel activity"/>
    <property type="evidence" value="ECO:0007669"/>
    <property type="project" value="TreeGrafter"/>
</dbReference>
<feature type="transmembrane region" description="Helical" evidence="6">
    <location>
        <begin position="203"/>
        <end position="226"/>
    </location>
</feature>
<evidence type="ECO:0000256" key="5">
    <source>
        <dbReference type="SAM" id="MobiDB-lite"/>
    </source>
</evidence>
<evidence type="ECO:0000313" key="9">
    <source>
        <dbReference type="Proteomes" id="UP000077069"/>
    </source>
</evidence>
<dbReference type="GO" id="GO:0005509">
    <property type="term" value="F:calcium ion binding"/>
    <property type="evidence" value="ECO:0007669"/>
    <property type="project" value="InterPro"/>
</dbReference>
<dbReference type="Gene3D" id="2.30.30.60">
    <property type="match status" value="1"/>
</dbReference>
<dbReference type="Pfam" id="PF00924">
    <property type="entry name" value="MS_channel_2nd"/>
    <property type="match status" value="1"/>
</dbReference>
<feature type="transmembrane region" description="Helical" evidence="6">
    <location>
        <begin position="157"/>
        <end position="177"/>
    </location>
</feature>
<reference evidence="8 9" key="1">
    <citation type="submission" date="2016-05" db="EMBL/GenBank/DDBJ databases">
        <title>Comparative analysis of secretome profiles of manganese(II)-oxidizing ascomycete fungi.</title>
        <authorList>
            <consortium name="DOE Joint Genome Institute"/>
            <person name="Zeiner C.A."/>
            <person name="Purvine S.O."/>
            <person name="Zink E.M."/>
            <person name="Wu S."/>
            <person name="Pasa-Tolic L."/>
            <person name="Chaput D.L."/>
            <person name="Haridas S."/>
            <person name="Grigoriev I.V."/>
            <person name="Santelli C.M."/>
            <person name="Hansel C.M."/>
        </authorList>
    </citation>
    <scope>NUCLEOTIDE SEQUENCE [LARGE SCALE GENOMIC DNA]</scope>
    <source>
        <strain evidence="8 9">AP3s5-JAC2a</strain>
    </source>
</reference>
<dbReference type="InterPro" id="IPR010920">
    <property type="entry name" value="LSM_dom_sf"/>
</dbReference>
<sequence length="690" mass="78864">MELEETSQVHASGSALHTSRRSLSADHQEAVRYEPFRRQGAYSGLSGGDRDDEEDQGKEQSKLQTLVYKFTKSILLRRLLLYYFPPTLLLLIPIVITATVAKNAYIGDDVRVVGLFVWLEVIWAIFWGSWGLAFVLPFVFQYFAGFFTPVAKDYTDILKAVILPMTAFYFALFSRAATPLLCVFDEVKPGRCDDDWIMIIRRFLLATIACTGLFFVQKVLIHLLTVNYRKRQFKVRVEESKRTTHILAQMYEASVRLYPAFCARFAPEDDKIHRSQTLRAAVEGGLQQPHLRKRVNKFYGADAMAETKARLQGKEVLKVGSPRSVVMKALENEQASEALARRLWFSFSMESDAVTEDDITRILGPGREEDALDIFHALDNDENGDISLEEMIFLFTQFSRDRKDIERSMHDIGQAIKSLDRILEVFLFFVSILLYIAFFNVGVTSTLATLWASVAAVSFAIATTVQEFLGSLVFLFIKHPYDVGDRVDINGSELIVEHISLLFTVFRQVSTGGIVQIPNIVNNLQWIKNVSRSKAMKERYNFAISPKTKWFQLEKLKSELRRFVLEPQNKRDYQPNIDVELISIGDMEKLHLRVEICQKSNFSDEALRASRRSKFMCALFTALKKHSIKKPWGGKPPDAGSWENPAFSVTVTGDDAARARAEWEAREEADRVKKMEKLWWNGLGKEEKSK</sequence>
<protein>
    <recommendedName>
        <fullName evidence="7">EF-hand domain-containing protein</fullName>
    </recommendedName>
</protein>
<comment type="subcellular location">
    <subcellularLocation>
        <location evidence="1">Membrane</location>
    </subcellularLocation>
</comment>
<evidence type="ECO:0000259" key="7">
    <source>
        <dbReference type="PROSITE" id="PS50222"/>
    </source>
</evidence>
<dbReference type="InParanoid" id="A0A177CPX2"/>
<dbReference type="PANTHER" id="PTHR31323:SF14">
    <property type="entry name" value="MECHANOSENSITIVE ION CHANNEL PROTEIN MSY2"/>
    <property type="match status" value="1"/>
</dbReference>
<gene>
    <name evidence="8" type="ORF">CC84DRAFT_1081290</name>
</gene>
<dbReference type="AlphaFoldDB" id="A0A177CPX2"/>
<dbReference type="GO" id="GO:0006874">
    <property type="term" value="P:intracellular calcium ion homeostasis"/>
    <property type="evidence" value="ECO:0007669"/>
    <property type="project" value="TreeGrafter"/>
</dbReference>
<keyword evidence="9" id="KW-1185">Reference proteome</keyword>
<dbReference type="InterPro" id="IPR058650">
    <property type="entry name" value="Msy1/2-like"/>
</dbReference>
<evidence type="ECO:0000256" key="4">
    <source>
        <dbReference type="ARBA" id="ARBA00023136"/>
    </source>
</evidence>
<evidence type="ECO:0000256" key="2">
    <source>
        <dbReference type="ARBA" id="ARBA00022692"/>
    </source>
</evidence>
<dbReference type="Pfam" id="PF25886">
    <property type="entry name" value="Msy1"/>
    <property type="match status" value="1"/>
</dbReference>
<keyword evidence="3 6" id="KW-1133">Transmembrane helix</keyword>
<dbReference type="InterPro" id="IPR002048">
    <property type="entry name" value="EF_hand_dom"/>
</dbReference>
<evidence type="ECO:0000256" key="6">
    <source>
        <dbReference type="SAM" id="Phobius"/>
    </source>
</evidence>
<dbReference type="InterPro" id="IPR023408">
    <property type="entry name" value="MscS_beta-dom_sf"/>
</dbReference>
<dbReference type="Proteomes" id="UP000077069">
    <property type="component" value="Unassembled WGS sequence"/>
</dbReference>
<dbReference type="RefSeq" id="XP_018039646.1">
    <property type="nucleotide sequence ID" value="XM_018173925.1"/>
</dbReference>
<dbReference type="PROSITE" id="PS50222">
    <property type="entry name" value="EF_HAND_2"/>
    <property type="match status" value="1"/>
</dbReference>
<evidence type="ECO:0000256" key="3">
    <source>
        <dbReference type="ARBA" id="ARBA00022989"/>
    </source>
</evidence>
<name>A0A177CPX2_9PLEO</name>